<reference evidence="1" key="1">
    <citation type="journal article" date="2020" name="Nature">
        <title>Giant virus diversity and host interactions through global metagenomics.</title>
        <authorList>
            <person name="Schulz F."/>
            <person name="Roux S."/>
            <person name="Paez-Espino D."/>
            <person name="Jungbluth S."/>
            <person name="Walsh D.A."/>
            <person name="Denef V.J."/>
            <person name="McMahon K.D."/>
            <person name="Konstantinidis K.T."/>
            <person name="Eloe-Fadrosh E.A."/>
            <person name="Kyrpides N.C."/>
            <person name="Woyke T."/>
        </authorList>
    </citation>
    <scope>NUCLEOTIDE SEQUENCE</scope>
    <source>
        <strain evidence="1">GVMAG-M-3300023179-27</strain>
    </source>
</reference>
<proteinExistence type="predicted"/>
<dbReference type="AlphaFoldDB" id="A0A6C0E9B8"/>
<name>A0A6C0E9B8_9ZZZZ</name>
<accession>A0A6C0E9B8</accession>
<protein>
    <submittedName>
        <fullName evidence="1">Uncharacterized protein</fullName>
    </submittedName>
</protein>
<sequence>MYDDMSMGDRTYTDLFVFVKSNTTGLEFSHPIDEVYWRFQKECNGVGNTENKFGKYVKHIGNYKNFLYNKNRTIEEANEMIEFIKTVLDERPVHYQCFEKQLQKLEYIVKNFNDETIKICFVHDKDEEQKN</sequence>
<organism evidence="1">
    <name type="scientific">viral metagenome</name>
    <dbReference type="NCBI Taxonomy" id="1070528"/>
    <lineage>
        <taxon>unclassified sequences</taxon>
        <taxon>metagenomes</taxon>
        <taxon>organismal metagenomes</taxon>
    </lineage>
</organism>
<dbReference type="EMBL" id="MN739774">
    <property type="protein sequence ID" value="QHT25704.1"/>
    <property type="molecule type" value="Genomic_DNA"/>
</dbReference>
<evidence type="ECO:0000313" key="1">
    <source>
        <dbReference type="EMBL" id="QHT25704.1"/>
    </source>
</evidence>